<dbReference type="Proteomes" id="UP001497602">
    <property type="component" value="Unassembled WGS sequence"/>
</dbReference>
<gene>
    <name evidence="1" type="ORF">T190115A13A_270036</name>
</gene>
<sequence>MRPIQDIEAAKKYINLMKGNLDKIKNPKVKDFQIDALNAFIVLVNTFEKFLNDNYQLKSIDGLICSRLMDSVFAELKSSEGQLSMIGLKEVVHRVSVDITNSEARKEALVSMLYTEDALMCLRKGNEEFCSREDWLSNVDDLVNQLKTQSEWN</sequence>
<dbReference type="RefSeq" id="WP_348704000.1">
    <property type="nucleotide sequence ID" value="NZ_CAXIYA010000014.1"/>
</dbReference>
<dbReference type="EMBL" id="CAXJRC010000019">
    <property type="protein sequence ID" value="CAL2106679.1"/>
    <property type="molecule type" value="Genomic_DNA"/>
</dbReference>
<name>A0ABP1FEC9_9FLAO</name>
<organism evidence="1 2">
    <name type="scientific">Tenacibaculum vairaonense</name>
    <dbReference type="NCBI Taxonomy" id="3137860"/>
    <lineage>
        <taxon>Bacteria</taxon>
        <taxon>Pseudomonadati</taxon>
        <taxon>Bacteroidota</taxon>
        <taxon>Flavobacteriia</taxon>
        <taxon>Flavobacteriales</taxon>
        <taxon>Flavobacteriaceae</taxon>
        <taxon>Tenacibaculum</taxon>
    </lineage>
</organism>
<evidence type="ECO:0000313" key="2">
    <source>
        <dbReference type="Proteomes" id="UP001497602"/>
    </source>
</evidence>
<accession>A0ABP1FEC9</accession>
<protein>
    <submittedName>
        <fullName evidence="1">Uncharacterized protein</fullName>
    </submittedName>
</protein>
<comment type="caution">
    <text evidence="1">The sequence shown here is derived from an EMBL/GenBank/DDBJ whole genome shotgun (WGS) entry which is preliminary data.</text>
</comment>
<evidence type="ECO:0000313" key="1">
    <source>
        <dbReference type="EMBL" id="CAL2106679.1"/>
    </source>
</evidence>
<reference evidence="1 2" key="1">
    <citation type="submission" date="2024-05" db="EMBL/GenBank/DDBJ databases">
        <authorList>
            <person name="Duchaud E."/>
        </authorList>
    </citation>
    <scope>NUCLEOTIDE SEQUENCE [LARGE SCALE GENOMIC DNA]</scope>
    <source>
        <strain evidence="1">Ena-SAMPLE-TAB-13-05-2024-13:56:06:370-140305</strain>
    </source>
</reference>
<proteinExistence type="predicted"/>
<keyword evidence="2" id="KW-1185">Reference proteome</keyword>